<name>J3L0P8_ORYBR</name>
<dbReference type="Gramene" id="OB01G28040.1">
    <property type="protein sequence ID" value="OB01G28040.1"/>
    <property type="gene ID" value="OB01G28040"/>
</dbReference>
<dbReference type="EnsemblPlants" id="OB01G28040.1">
    <property type="protein sequence ID" value="OB01G28040.1"/>
    <property type="gene ID" value="OB01G28040"/>
</dbReference>
<feature type="chain" id="PRO_5003772970" description="rRNA N-glycosidase" evidence="1">
    <location>
        <begin position="18"/>
        <end position="205"/>
    </location>
</feature>
<organism evidence="2">
    <name type="scientific">Oryza brachyantha</name>
    <name type="common">malo sina</name>
    <dbReference type="NCBI Taxonomy" id="4533"/>
    <lineage>
        <taxon>Eukaryota</taxon>
        <taxon>Viridiplantae</taxon>
        <taxon>Streptophyta</taxon>
        <taxon>Embryophyta</taxon>
        <taxon>Tracheophyta</taxon>
        <taxon>Spermatophyta</taxon>
        <taxon>Magnoliopsida</taxon>
        <taxon>Liliopsida</taxon>
        <taxon>Poales</taxon>
        <taxon>Poaceae</taxon>
        <taxon>BOP clade</taxon>
        <taxon>Oryzoideae</taxon>
        <taxon>Oryzeae</taxon>
        <taxon>Oryzinae</taxon>
        <taxon>Oryza</taxon>
    </lineage>
</organism>
<feature type="signal peptide" evidence="1">
    <location>
        <begin position="1"/>
        <end position="17"/>
    </location>
</feature>
<dbReference type="Proteomes" id="UP000006038">
    <property type="component" value="Chromosome 1"/>
</dbReference>
<keyword evidence="1" id="KW-0732">Signal</keyword>
<dbReference type="AlphaFoldDB" id="J3L0P8"/>
<accession>J3L0P8</accession>
<evidence type="ECO:0000256" key="1">
    <source>
        <dbReference type="SAM" id="SignalP"/>
    </source>
</evidence>
<dbReference type="eggNOG" id="ENOG502R3ZF">
    <property type="taxonomic scope" value="Eukaryota"/>
</dbReference>
<evidence type="ECO:0000313" key="2">
    <source>
        <dbReference type="EnsemblPlants" id="OB01G28040.1"/>
    </source>
</evidence>
<protein>
    <recommendedName>
        <fullName evidence="4">rRNA N-glycosidase</fullName>
    </recommendedName>
</protein>
<keyword evidence="3" id="KW-1185">Reference proteome</keyword>
<evidence type="ECO:0000313" key="3">
    <source>
        <dbReference type="Proteomes" id="UP000006038"/>
    </source>
</evidence>
<sequence length="205" mass="22092">MAARVLLRAAGLALAAAAAGSLHAVATLDMSELVPPITVNVRHILFDSAVGLQSALLRTNPLGGAHLRDVRARAEQDLARVDAAKHWNAAYRRLVPESEIIHPKLPGYFESEEMAGLIDELAGGGGGGGVCNLLEPAVRTFVMRCAFHEINARLAAAGEQNKTLSMAKRLQLKALRAYLYATTRRQMQGDVKIAREKRGRHGGDR</sequence>
<proteinExistence type="predicted"/>
<evidence type="ECO:0008006" key="4">
    <source>
        <dbReference type="Google" id="ProtNLM"/>
    </source>
</evidence>
<dbReference type="HOGENOM" id="CLU_1191399_0_0_1"/>
<dbReference type="OMA" id="LAYNLCF"/>
<reference evidence="2" key="1">
    <citation type="journal article" date="2013" name="Nat. Commun.">
        <title>Whole-genome sequencing of Oryza brachyantha reveals mechanisms underlying Oryza genome evolution.</title>
        <authorList>
            <person name="Chen J."/>
            <person name="Huang Q."/>
            <person name="Gao D."/>
            <person name="Wang J."/>
            <person name="Lang Y."/>
            <person name="Liu T."/>
            <person name="Li B."/>
            <person name="Bai Z."/>
            <person name="Luis Goicoechea J."/>
            <person name="Liang C."/>
            <person name="Chen C."/>
            <person name="Zhang W."/>
            <person name="Sun S."/>
            <person name="Liao Y."/>
            <person name="Zhang X."/>
            <person name="Yang L."/>
            <person name="Song C."/>
            <person name="Wang M."/>
            <person name="Shi J."/>
            <person name="Liu G."/>
            <person name="Liu J."/>
            <person name="Zhou H."/>
            <person name="Zhou W."/>
            <person name="Yu Q."/>
            <person name="An N."/>
            <person name="Chen Y."/>
            <person name="Cai Q."/>
            <person name="Wang B."/>
            <person name="Liu B."/>
            <person name="Min J."/>
            <person name="Huang Y."/>
            <person name="Wu H."/>
            <person name="Li Z."/>
            <person name="Zhang Y."/>
            <person name="Yin Y."/>
            <person name="Song W."/>
            <person name="Jiang J."/>
            <person name="Jackson S.A."/>
            <person name="Wing R.A."/>
            <person name="Wang J."/>
            <person name="Chen M."/>
        </authorList>
    </citation>
    <scope>NUCLEOTIDE SEQUENCE [LARGE SCALE GENOMIC DNA]</scope>
    <source>
        <strain evidence="2">cv. IRGC 101232</strain>
    </source>
</reference>
<reference evidence="2" key="2">
    <citation type="submission" date="2013-04" db="UniProtKB">
        <authorList>
            <consortium name="EnsemblPlants"/>
        </authorList>
    </citation>
    <scope>IDENTIFICATION</scope>
</reference>